<organism evidence="3 4">
    <name type="scientific">Nostoc punctiforme NIES-2108</name>
    <dbReference type="NCBI Taxonomy" id="1356359"/>
    <lineage>
        <taxon>Bacteria</taxon>
        <taxon>Bacillati</taxon>
        <taxon>Cyanobacteriota</taxon>
        <taxon>Cyanophyceae</taxon>
        <taxon>Nostocales</taxon>
        <taxon>Nostocaceae</taxon>
        <taxon>Nostoc</taxon>
    </lineage>
</organism>
<dbReference type="InterPro" id="IPR003591">
    <property type="entry name" value="Leu-rich_rpt_typical-subtyp"/>
</dbReference>
<dbReference type="PANTHER" id="PTHR48051">
    <property type="match status" value="1"/>
</dbReference>
<dbReference type="GO" id="GO:0005737">
    <property type="term" value="C:cytoplasm"/>
    <property type="evidence" value="ECO:0007669"/>
    <property type="project" value="TreeGrafter"/>
</dbReference>
<dbReference type="Pfam" id="PF13855">
    <property type="entry name" value="LRR_8"/>
    <property type="match status" value="1"/>
</dbReference>
<evidence type="ECO:0000313" key="3">
    <source>
        <dbReference type="EMBL" id="RCJ36300.1"/>
    </source>
</evidence>
<proteinExistence type="predicted"/>
<gene>
    <name evidence="3" type="ORF">A6769_16495</name>
</gene>
<dbReference type="AlphaFoldDB" id="A0A367RKP5"/>
<dbReference type="InterPro" id="IPR001611">
    <property type="entry name" value="Leu-rich_rpt"/>
</dbReference>
<dbReference type="PROSITE" id="PS51450">
    <property type="entry name" value="LRR"/>
    <property type="match status" value="1"/>
</dbReference>
<dbReference type="Proteomes" id="UP000252085">
    <property type="component" value="Unassembled WGS sequence"/>
</dbReference>
<evidence type="ECO:0000256" key="1">
    <source>
        <dbReference type="ARBA" id="ARBA00022614"/>
    </source>
</evidence>
<protein>
    <submittedName>
        <fullName evidence="3">Uncharacterized protein</fullName>
    </submittedName>
</protein>
<keyword evidence="2" id="KW-0677">Repeat</keyword>
<accession>A0A367RKP5</accession>
<dbReference type="PANTHER" id="PTHR48051:SF54">
    <property type="entry name" value="LEUCINE-RICH REPEAT-CONTAINING PROTEIN"/>
    <property type="match status" value="1"/>
</dbReference>
<comment type="caution">
    <text evidence="3">The sequence shown here is derived from an EMBL/GenBank/DDBJ whole genome shotgun (WGS) entry which is preliminary data.</text>
</comment>
<reference evidence="4" key="1">
    <citation type="submission" date="2016-04" db="EMBL/GenBank/DDBJ databases">
        <authorList>
            <person name="Tabuchi Yagui T.R."/>
        </authorList>
    </citation>
    <scope>NUCLEOTIDE SEQUENCE [LARGE SCALE GENOMIC DNA]</scope>
</reference>
<evidence type="ECO:0000256" key="2">
    <source>
        <dbReference type="ARBA" id="ARBA00022737"/>
    </source>
</evidence>
<dbReference type="Gene3D" id="3.80.10.10">
    <property type="entry name" value="Ribonuclease Inhibitor"/>
    <property type="match status" value="1"/>
</dbReference>
<keyword evidence="1" id="KW-0433">Leucine-rich repeat</keyword>
<dbReference type="SUPFAM" id="SSF52075">
    <property type="entry name" value="Outer arm dynein light chain 1"/>
    <property type="match status" value="1"/>
</dbReference>
<dbReference type="SMART" id="SM00369">
    <property type="entry name" value="LRR_TYP"/>
    <property type="match status" value="2"/>
</dbReference>
<sequence>MTNEELLQIIEQTAKEKETVLHLDNNQLSSLPPEISQLSNLTWLSLYNNQLSSLPPEICQLSNLIILFLDNNPQLSSPPPEIVEQGTEAILTYLQARLEAKG</sequence>
<dbReference type="InterPro" id="IPR032675">
    <property type="entry name" value="LRR_dom_sf"/>
</dbReference>
<evidence type="ECO:0000313" key="4">
    <source>
        <dbReference type="Proteomes" id="UP000252085"/>
    </source>
</evidence>
<name>A0A367RKP5_NOSPU</name>
<dbReference type="EMBL" id="LXQE01000149">
    <property type="protein sequence ID" value="RCJ36300.1"/>
    <property type="molecule type" value="Genomic_DNA"/>
</dbReference>
<dbReference type="InterPro" id="IPR050216">
    <property type="entry name" value="LRR_domain-containing"/>
</dbReference>